<accession>A0AA40LHP2</accession>
<comment type="caution">
    <text evidence="2">The sequence shown here is derived from an EMBL/GenBank/DDBJ whole genome shotgun (WGS) entry which is preliminary data.</text>
</comment>
<evidence type="ECO:0000313" key="2">
    <source>
        <dbReference type="EMBL" id="KAK1331978.1"/>
    </source>
</evidence>
<dbReference type="SUPFAM" id="SSF56496">
    <property type="entry name" value="Fibrinogen C-terminal domain-like"/>
    <property type="match status" value="1"/>
</dbReference>
<feature type="region of interest" description="Disordered" evidence="1">
    <location>
        <begin position="202"/>
        <end position="225"/>
    </location>
</feature>
<evidence type="ECO:0000313" key="3">
    <source>
        <dbReference type="Proteomes" id="UP001177744"/>
    </source>
</evidence>
<gene>
    <name evidence="2" type="ORF">QTO34_007655</name>
</gene>
<name>A0AA40LHP2_CNENI</name>
<keyword evidence="3" id="KW-1185">Reference proteome</keyword>
<reference evidence="2" key="1">
    <citation type="submission" date="2023-06" db="EMBL/GenBank/DDBJ databases">
        <title>Reference genome for the Northern bat (Eptesicus nilssonii), a most northern bat species.</title>
        <authorList>
            <person name="Laine V.N."/>
            <person name="Pulliainen A.T."/>
            <person name="Lilley T.M."/>
        </authorList>
    </citation>
    <scope>NUCLEOTIDE SEQUENCE</scope>
    <source>
        <strain evidence="2">BLF_Eptnil</strain>
        <tissue evidence="2">Kidney</tissue>
    </source>
</reference>
<dbReference type="Proteomes" id="UP001177744">
    <property type="component" value="Unassembled WGS sequence"/>
</dbReference>
<organism evidence="2 3">
    <name type="scientific">Cnephaeus nilssonii</name>
    <name type="common">Northern bat</name>
    <name type="synonym">Eptesicus nilssonii</name>
    <dbReference type="NCBI Taxonomy" id="3371016"/>
    <lineage>
        <taxon>Eukaryota</taxon>
        <taxon>Metazoa</taxon>
        <taxon>Chordata</taxon>
        <taxon>Craniata</taxon>
        <taxon>Vertebrata</taxon>
        <taxon>Euteleostomi</taxon>
        <taxon>Mammalia</taxon>
        <taxon>Eutheria</taxon>
        <taxon>Laurasiatheria</taxon>
        <taxon>Chiroptera</taxon>
        <taxon>Yangochiroptera</taxon>
        <taxon>Vespertilionidae</taxon>
        <taxon>Cnephaeus</taxon>
    </lineage>
</organism>
<sequence length="500" mass="54798">MKASTEMKLRRLQSVGSGVNSVVFIRTLGIESRKLVHHILQDVCKTKRKESQVILPVLPISGTCKETSIQKTKWILPIHQYTVVVEIVKVACCLRVVKDYTLFRKYNLHSMVRALRTWHSLPQSGQRKQEIGKVLNWNPVTDQIKMTQLYLKGHSGTAGQQSSLVIHGADFSTKDADNDNCLCKCALMLTGGTGQNQLSDIPEGSRISPPVPSAPQLPRAARGTGKPRMVAAQPHRATQGSGNQGQLRLVLPAVAAAEDREKLKELWNQLLSHANKVIWQISDNVHELAPPYAEVQSIMMLSRPYFSSFSKSTITLRNFQLNSLLGLHRLERRRSCLQGQGLALGGGLGLSCTPVSLLRIAGANPRAYYMYLENQIMNNEGHSAAGLLTVGTPLGRCLSWGLLKALAHDALQFGYPGAWAFRSGFLTWHDAELRAPQARSFLPQGWPGRGHGLAAPEAPSVPQHSHGADTELAPQLAMGAQHPAGPIRPRRPLPPFAFAA</sequence>
<dbReference type="EMBL" id="JAULJE010000019">
    <property type="protein sequence ID" value="KAK1331978.1"/>
    <property type="molecule type" value="Genomic_DNA"/>
</dbReference>
<dbReference type="PANTHER" id="PTHR13452:SF10">
    <property type="entry name" value="THUMP DOMAIN-CONTAINING PROTEIN 1"/>
    <property type="match status" value="1"/>
</dbReference>
<dbReference type="GO" id="GO:0006400">
    <property type="term" value="P:tRNA modification"/>
    <property type="evidence" value="ECO:0007669"/>
    <property type="project" value="InterPro"/>
</dbReference>
<protein>
    <submittedName>
        <fullName evidence="2">Uncharacterized protein</fullName>
    </submittedName>
</protein>
<proteinExistence type="predicted"/>
<dbReference type="InterPro" id="IPR040183">
    <property type="entry name" value="THUMPD1-like"/>
</dbReference>
<evidence type="ECO:0000256" key="1">
    <source>
        <dbReference type="SAM" id="MobiDB-lite"/>
    </source>
</evidence>
<dbReference type="GO" id="GO:0003723">
    <property type="term" value="F:RNA binding"/>
    <property type="evidence" value="ECO:0007669"/>
    <property type="project" value="InterPro"/>
</dbReference>
<dbReference type="InterPro" id="IPR036056">
    <property type="entry name" value="Fibrinogen-like_C"/>
</dbReference>
<dbReference type="AlphaFoldDB" id="A0AA40LHP2"/>
<dbReference type="PANTHER" id="PTHR13452">
    <property type="entry name" value="THUMP DOMAIN CONTAINING PROTEIN 1-RELATED"/>
    <property type="match status" value="1"/>
</dbReference>